<gene>
    <name evidence="2" type="ORF">OQ497_09170</name>
</gene>
<feature type="chain" id="PRO_5045878891" evidence="1">
    <location>
        <begin position="33"/>
        <end position="157"/>
    </location>
</feature>
<keyword evidence="3" id="KW-1185">Reference proteome</keyword>
<accession>A0ABT3QFS6</accession>
<comment type="caution">
    <text evidence="2">The sequence shown here is derived from an EMBL/GenBank/DDBJ whole genome shotgun (WGS) entry which is preliminary data.</text>
</comment>
<evidence type="ECO:0000313" key="2">
    <source>
        <dbReference type="EMBL" id="MCX2564129.1"/>
    </source>
</evidence>
<proteinExistence type="predicted"/>
<evidence type="ECO:0000256" key="1">
    <source>
        <dbReference type="SAM" id="SignalP"/>
    </source>
</evidence>
<keyword evidence="1" id="KW-0732">Signal</keyword>
<dbReference type="PROSITE" id="PS51257">
    <property type="entry name" value="PROKAR_LIPOPROTEIN"/>
    <property type="match status" value="1"/>
</dbReference>
<evidence type="ECO:0000313" key="3">
    <source>
        <dbReference type="Proteomes" id="UP001301152"/>
    </source>
</evidence>
<reference evidence="2 3" key="1">
    <citation type="submission" date="2022-11" db="EMBL/GenBank/DDBJ databases">
        <title>Genome sequencing of Acetobacter type strain.</title>
        <authorList>
            <person name="Heo J."/>
            <person name="Lee D."/>
            <person name="Han B.-H."/>
            <person name="Hong S.-B."/>
            <person name="Kwon S.-W."/>
        </authorList>
    </citation>
    <scope>NUCLEOTIDE SEQUENCE [LARGE SCALE GENOMIC DNA]</scope>
    <source>
        <strain evidence="2 3">KACC 21253</strain>
    </source>
</reference>
<name>A0ABT3QFS6_9PROT</name>
<dbReference type="RefSeq" id="WP_233127664.1">
    <property type="nucleotide sequence ID" value="NZ_JAERKY010000001.1"/>
</dbReference>
<dbReference type="Proteomes" id="UP001301152">
    <property type="component" value="Unassembled WGS sequence"/>
</dbReference>
<protein>
    <submittedName>
        <fullName evidence="2">Uncharacterized protein</fullName>
    </submittedName>
</protein>
<sequence length="157" mass="17175">MFCALRKATLALPRLPAALTSLMLLQACAAHAGEFHISDSKASDELSEVTRIYIDGTLAATIRLDDKTQEKTVKVMTPAGRVEHTYTLCGQITIRNPEGMVETHEVSSDGILHHPDGRLLYALGSNNFTEFYLLDPDDPDASEHHTSHSRVCSTPVS</sequence>
<organism evidence="2 3">
    <name type="scientific">Acetobacter thailandicus</name>
    <dbReference type="NCBI Taxonomy" id="1502842"/>
    <lineage>
        <taxon>Bacteria</taxon>
        <taxon>Pseudomonadati</taxon>
        <taxon>Pseudomonadota</taxon>
        <taxon>Alphaproteobacteria</taxon>
        <taxon>Acetobacterales</taxon>
        <taxon>Acetobacteraceae</taxon>
        <taxon>Acetobacter</taxon>
    </lineage>
</organism>
<dbReference type="EMBL" id="JAPIUZ010000004">
    <property type="protein sequence ID" value="MCX2564129.1"/>
    <property type="molecule type" value="Genomic_DNA"/>
</dbReference>
<feature type="signal peptide" evidence="1">
    <location>
        <begin position="1"/>
        <end position="32"/>
    </location>
</feature>